<gene>
    <name evidence="1" type="ORF">BDR25DRAFT_364001</name>
</gene>
<name>A0ACB6Q6R6_9PLEO</name>
<evidence type="ECO:0000313" key="2">
    <source>
        <dbReference type="Proteomes" id="UP000799755"/>
    </source>
</evidence>
<comment type="caution">
    <text evidence="1">The sequence shown here is derived from an EMBL/GenBank/DDBJ whole genome shotgun (WGS) entry which is preliminary data.</text>
</comment>
<keyword evidence="2" id="KW-1185">Reference proteome</keyword>
<proteinExistence type="predicted"/>
<reference evidence="1" key="1">
    <citation type="journal article" date="2020" name="Stud. Mycol.">
        <title>101 Dothideomycetes genomes: a test case for predicting lifestyles and emergence of pathogens.</title>
        <authorList>
            <person name="Haridas S."/>
            <person name="Albert R."/>
            <person name="Binder M."/>
            <person name="Bloem J."/>
            <person name="Labutti K."/>
            <person name="Salamov A."/>
            <person name="Andreopoulos B."/>
            <person name="Baker S."/>
            <person name="Barry K."/>
            <person name="Bills G."/>
            <person name="Bluhm B."/>
            <person name="Cannon C."/>
            <person name="Castanera R."/>
            <person name="Culley D."/>
            <person name="Daum C."/>
            <person name="Ezra D."/>
            <person name="Gonzalez J."/>
            <person name="Henrissat B."/>
            <person name="Kuo A."/>
            <person name="Liang C."/>
            <person name="Lipzen A."/>
            <person name="Lutzoni F."/>
            <person name="Magnuson J."/>
            <person name="Mondo S."/>
            <person name="Nolan M."/>
            <person name="Ohm R."/>
            <person name="Pangilinan J."/>
            <person name="Park H.-J."/>
            <person name="Ramirez L."/>
            <person name="Alfaro M."/>
            <person name="Sun H."/>
            <person name="Tritt A."/>
            <person name="Yoshinaga Y."/>
            <person name="Zwiers L.-H."/>
            <person name="Turgeon B."/>
            <person name="Goodwin S."/>
            <person name="Spatafora J."/>
            <person name="Crous P."/>
            <person name="Grigoriev I."/>
        </authorList>
    </citation>
    <scope>NUCLEOTIDE SEQUENCE</scope>
    <source>
        <strain evidence="1">ATCC 200398</strain>
    </source>
</reference>
<protein>
    <submittedName>
        <fullName evidence="1">Uncharacterized protein</fullName>
    </submittedName>
</protein>
<accession>A0ACB6Q6R6</accession>
<sequence length="258" mass="29306">MTFRIGGIWCSRVNPRPNQDTFMRNPLDERCPQFPRSQIKLRVWGMRWVSMLSDWPLAYPISCSKVIITRRHVEEAKTFDYHGFSAWSINFDAILGTMILAQTLKPVTDGLGSNYGNSGTKILNKKVQVDSRVISPFDPAPTSEWVYLQNTNDQHRIALFTPSHNYCRSLAICVSYIQSEGAGVPKLLTVSLTQECEYTTKTVLRVLKSIYQYEVSPVYGAWLLVRFQARVLIILFAVTELSKHCFSSIGPADPVFSN</sequence>
<dbReference type="EMBL" id="MU003590">
    <property type="protein sequence ID" value="KAF2462511.1"/>
    <property type="molecule type" value="Genomic_DNA"/>
</dbReference>
<evidence type="ECO:0000313" key="1">
    <source>
        <dbReference type="EMBL" id="KAF2462511.1"/>
    </source>
</evidence>
<dbReference type="Proteomes" id="UP000799755">
    <property type="component" value="Unassembled WGS sequence"/>
</dbReference>
<organism evidence="1 2">
    <name type="scientific">Lindgomyces ingoldianus</name>
    <dbReference type="NCBI Taxonomy" id="673940"/>
    <lineage>
        <taxon>Eukaryota</taxon>
        <taxon>Fungi</taxon>
        <taxon>Dikarya</taxon>
        <taxon>Ascomycota</taxon>
        <taxon>Pezizomycotina</taxon>
        <taxon>Dothideomycetes</taxon>
        <taxon>Pleosporomycetidae</taxon>
        <taxon>Pleosporales</taxon>
        <taxon>Lindgomycetaceae</taxon>
        <taxon>Lindgomyces</taxon>
    </lineage>
</organism>